<dbReference type="EMBL" id="AWTC01000004">
    <property type="protein sequence ID" value="EST12510.1"/>
    <property type="molecule type" value="Genomic_DNA"/>
</dbReference>
<evidence type="ECO:0000313" key="3">
    <source>
        <dbReference type="Proteomes" id="UP000018296"/>
    </source>
</evidence>
<evidence type="ECO:0000313" key="2">
    <source>
        <dbReference type="EMBL" id="EST12510.1"/>
    </source>
</evidence>
<name>V6IYM7_9BACL</name>
<dbReference type="InterPro" id="IPR007921">
    <property type="entry name" value="CHAP_dom"/>
</dbReference>
<keyword evidence="3" id="KW-1185">Reference proteome</keyword>
<dbReference type="SUPFAM" id="SSF54001">
    <property type="entry name" value="Cysteine proteinases"/>
    <property type="match status" value="1"/>
</dbReference>
<comment type="caution">
    <text evidence="2">The sequence shown here is derived from an EMBL/GenBank/DDBJ whole genome shotgun (WGS) entry which is preliminary data.</text>
</comment>
<dbReference type="InterPro" id="IPR006674">
    <property type="entry name" value="HD_domain"/>
</dbReference>
<dbReference type="eggNOG" id="COG1418">
    <property type="taxonomic scope" value="Bacteria"/>
</dbReference>
<dbReference type="SMART" id="SM00471">
    <property type="entry name" value="HDc"/>
    <property type="match status" value="1"/>
</dbReference>
<reference evidence="2 3" key="1">
    <citation type="journal article" date="2013" name="Genome Announc.">
        <title>Genome Sequence of Sporolactobacillus laevolacticus DSM442, an Efficient Polymer-Grade D-Lactate Producer from Agricultural Waste Cottonseed as a Nitrogen Source.</title>
        <authorList>
            <person name="Wang H."/>
            <person name="Wang L."/>
            <person name="Ju J."/>
            <person name="Yu B."/>
            <person name="Ma Y."/>
        </authorList>
    </citation>
    <scope>NUCLEOTIDE SEQUENCE [LARGE SCALE GENOMIC DNA]</scope>
    <source>
        <strain evidence="2 3">DSM 442</strain>
    </source>
</reference>
<dbReference type="AlphaFoldDB" id="V6IYM7"/>
<dbReference type="STRING" id="1395513.P343_04970"/>
<dbReference type="GO" id="GO:0016787">
    <property type="term" value="F:hydrolase activity"/>
    <property type="evidence" value="ECO:0007669"/>
    <property type="project" value="UniProtKB-KW"/>
</dbReference>
<dbReference type="InterPro" id="IPR038765">
    <property type="entry name" value="Papain-like_cys_pep_sf"/>
</dbReference>
<sequence length="358" mass="40595">MNRISIVQHYVDKIIENIKSDTERKSAIIHTYGVAQCCALIAGRRGLNTELAYISGLLHDIYAFFTGSSLCHAQSGAEMARPAIRNMNIFSDEEKKCILSAIFYHSNKEVVHDEYDEVLKDADLLQRFLTDTVSLINERAVPRLNKLLNEFDIEAASIDYGQNQETAAEPFKKSLFADIAEKFAGQNICGERENKTFIEIIKYYPEASAFDELRNNWCAAFVYHCALKAGMELPIKQPPIEYRFAGAGAWYEWGKANGFISHDNGGFIPERGDIVIFNHIISPENKPKDSAWHDHIGIVLACEDEFLVTAEGNIDNQNVSGIVKRRRDHTIGCFLRIPDGYQYDGWKCDYKASRIYTL</sequence>
<dbReference type="OrthoDB" id="1767989at2"/>
<keyword evidence="2" id="KW-0378">Hydrolase</keyword>
<accession>V6IYM7</accession>
<dbReference type="Pfam" id="PF05257">
    <property type="entry name" value="CHAP"/>
    <property type="match status" value="1"/>
</dbReference>
<dbReference type="RefSeq" id="WP_023509295.1">
    <property type="nucleotide sequence ID" value="NZ_AWTC01000004.1"/>
</dbReference>
<evidence type="ECO:0000259" key="1">
    <source>
        <dbReference type="SMART" id="SM00471"/>
    </source>
</evidence>
<dbReference type="PATRIC" id="fig|1395513.3.peg.1017"/>
<organism evidence="2 3">
    <name type="scientific">Sporolactobacillus laevolacticus DSM 442</name>
    <dbReference type="NCBI Taxonomy" id="1395513"/>
    <lineage>
        <taxon>Bacteria</taxon>
        <taxon>Bacillati</taxon>
        <taxon>Bacillota</taxon>
        <taxon>Bacilli</taxon>
        <taxon>Bacillales</taxon>
        <taxon>Sporolactobacillaceae</taxon>
        <taxon>Sporolactobacillus</taxon>
    </lineage>
</organism>
<dbReference type="CDD" id="cd00077">
    <property type="entry name" value="HDc"/>
    <property type="match status" value="1"/>
</dbReference>
<protein>
    <submittedName>
        <fullName evidence="2">Metal-dependent phosphohydrolase</fullName>
    </submittedName>
</protein>
<dbReference type="Proteomes" id="UP000018296">
    <property type="component" value="Unassembled WGS sequence"/>
</dbReference>
<dbReference type="eggNOG" id="COG3409">
    <property type="taxonomic scope" value="Bacteria"/>
</dbReference>
<dbReference type="InterPro" id="IPR003607">
    <property type="entry name" value="HD/PDEase_dom"/>
</dbReference>
<proteinExistence type="predicted"/>
<dbReference type="SUPFAM" id="SSF109604">
    <property type="entry name" value="HD-domain/PDEase-like"/>
    <property type="match status" value="1"/>
</dbReference>
<feature type="domain" description="HD/PDEase" evidence="1">
    <location>
        <begin position="23"/>
        <end position="137"/>
    </location>
</feature>
<gene>
    <name evidence="2" type="ORF">P343_04970</name>
</gene>
<dbReference type="Pfam" id="PF01966">
    <property type="entry name" value="HD"/>
    <property type="match status" value="1"/>
</dbReference>
<dbReference type="Gene3D" id="1.10.3210.10">
    <property type="entry name" value="Hypothetical protein af1432"/>
    <property type="match status" value="1"/>
</dbReference>